<dbReference type="OrthoDB" id="10001167at2"/>
<protein>
    <submittedName>
        <fullName evidence="1">Uncharacterized protein</fullName>
    </submittedName>
</protein>
<dbReference type="AlphaFoldDB" id="A6GF32"/>
<comment type="caution">
    <text evidence="1">The sequence shown here is derived from an EMBL/GenBank/DDBJ whole genome shotgun (WGS) entry which is preliminary data.</text>
</comment>
<evidence type="ECO:0000313" key="1">
    <source>
        <dbReference type="EMBL" id="EDM75491.1"/>
    </source>
</evidence>
<dbReference type="InterPro" id="IPR045584">
    <property type="entry name" value="Pilin-like"/>
</dbReference>
<keyword evidence="2" id="KW-1185">Reference proteome</keyword>
<accession>A6GF32</accession>
<gene>
    <name evidence="1" type="ORF">PPSIR1_31458</name>
</gene>
<evidence type="ECO:0000313" key="2">
    <source>
        <dbReference type="Proteomes" id="UP000005801"/>
    </source>
</evidence>
<sequence>MQIELLVVLVVIAVLLGLAVGNMVHRMREQKRLEEERAKATLSGRIQHEVRTGAQRLRKEATKATRKGMWWALRRRFEQKDE</sequence>
<dbReference type="EMBL" id="ABCS01000089">
    <property type="protein sequence ID" value="EDM75491.1"/>
    <property type="molecule type" value="Genomic_DNA"/>
</dbReference>
<dbReference type="RefSeq" id="WP_006975322.1">
    <property type="nucleotide sequence ID" value="NZ_ABCS01000089.1"/>
</dbReference>
<organism evidence="1 2">
    <name type="scientific">Plesiocystis pacifica SIR-1</name>
    <dbReference type="NCBI Taxonomy" id="391625"/>
    <lineage>
        <taxon>Bacteria</taxon>
        <taxon>Pseudomonadati</taxon>
        <taxon>Myxococcota</taxon>
        <taxon>Polyangia</taxon>
        <taxon>Nannocystales</taxon>
        <taxon>Nannocystaceae</taxon>
        <taxon>Plesiocystis</taxon>
    </lineage>
</organism>
<name>A6GF32_9BACT</name>
<proteinExistence type="predicted"/>
<reference evidence="1 2" key="1">
    <citation type="submission" date="2007-06" db="EMBL/GenBank/DDBJ databases">
        <authorList>
            <person name="Shimkets L."/>
            <person name="Ferriera S."/>
            <person name="Johnson J."/>
            <person name="Kravitz S."/>
            <person name="Beeson K."/>
            <person name="Sutton G."/>
            <person name="Rogers Y.-H."/>
            <person name="Friedman R."/>
            <person name="Frazier M."/>
            <person name="Venter J.C."/>
        </authorList>
    </citation>
    <scope>NUCLEOTIDE SEQUENCE [LARGE SCALE GENOMIC DNA]</scope>
    <source>
        <strain evidence="1 2">SIR-1</strain>
    </source>
</reference>
<dbReference type="Proteomes" id="UP000005801">
    <property type="component" value="Unassembled WGS sequence"/>
</dbReference>
<dbReference type="SUPFAM" id="SSF54523">
    <property type="entry name" value="Pili subunits"/>
    <property type="match status" value="1"/>
</dbReference>